<dbReference type="PANTHER" id="PTHR43191:SF2">
    <property type="entry name" value="RRNA METHYLTRANSFERASE 3, MITOCHONDRIAL"/>
    <property type="match status" value="1"/>
</dbReference>
<feature type="domain" description="tRNA/rRNA methyltransferase SpoU type" evidence="4">
    <location>
        <begin position="108"/>
        <end position="243"/>
    </location>
</feature>
<dbReference type="Proteomes" id="UP000295375">
    <property type="component" value="Unassembled WGS sequence"/>
</dbReference>
<protein>
    <submittedName>
        <fullName evidence="6">TrmH family RNA methyltransferase</fullName>
    </submittedName>
</protein>
<dbReference type="RefSeq" id="WP_133592217.1">
    <property type="nucleotide sequence ID" value="NZ_CP037953.1"/>
</dbReference>
<evidence type="ECO:0000259" key="4">
    <source>
        <dbReference type="Pfam" id="PF00588"/>
    </source>
</evidence>
<keyword evidence="2 6" id="KW-0489">Methyltransferase</keyword>
<dbReference type="AlphaFoldDB" id="A0A4R6UGX1"/>
<dbReference type="Pfam" id="PF00588">
    <property type="entry name" value="SpoU_methylase"/>
    <property type="match status" value="1"/>
</dbReference>
<dbReference type="GO" id="GO:0032259">
    <property type="term" value="P:methylation"/>
    <property type="evidence" value="ECO:0007669"/>
    <property type="project" value="UniProtKB-KW"/>
</dbReference>
<evidence type="ECO:0000259" key="5">
    <source>
        <dbReference type="Pfam" id="PF22435"/>
    </source>
</evidence>
<accession>A0A4R6UGX1</accession>
<feature type="domain" description="MRM3-like substrate binding" evidence="5">
    <location>
        <begin position="6"/>
        <end position="77"/>
    </location>
</feature>
<dbReference type="Gene3D" id="3.30.1330.30">
    <property type="match status" value="1"/>
</dbReference>
<gene>
    <name evidence="6" type="ORF">EV696_11584</name>
</gene>
<dbReference type="GO" id="GO:0008173">
    <property type="term" value="F:RNA methyltransferase activity"/>
    <property type="evidence" value="ECO:0007669"/>
    <property type="project" value="InterPro"/>
</dbReference>
<reference evidence="6 7" key="1">
    <citation type="submission" date="2019-03" db="EMBL/GenBank/DDBJ databases">
        <title>Genomic Encyclopedia of Type Strains, Phase IV (KMG-IV): sequencing the most valuable type-strain genomes for metagenomic binning, comparative biology and taxonomic classification.</title>
        <authorList>
            <person name="Goeker M."/>
        </authorList>
    </citation>
    <scope>NUCLEOTIDE SEQUENCE [LARGE SCALE GENOMIC DNA]</scope>
    <source>
        <strain evidence="6 7">DSM 103792</strain>
    </source>
</reference>
<dbReference type="SUPFAM" id="SSF55315">
    <property type="entry name" value="L30e-like"/>
    <property type="match status" value="1"/>
</dbReference>
<dbReference type="InterPro" id="IPR029026">
    <property type="entry name" value="tRNA_m1G_MTases_N"/>
</dbReference>
<keyword evidence="7" id="KW-1185">Reference proteome</keyword>
<sequence>MEITRNTIKLVKSLQQKKFRREHGLFIVEGEKSVLEVLGSTMKIDALFGTESFLRVYANHIANNVTQVAAANEKQLTEMGAYASNNAALAVVEIPEPIPFELAAGEYVLVLDDIRDPGNLGTMIRTADWFGVQQIICSTTCVEWHNPKVISASMGSFTRIAMHYFVLPELFTAHNDVRRYGAVLDGDPVHPGTFDTKGGFLLIGNEAHGISKEVEQTLTDRISIPRRGEAESLNAAIACGILLSQLP</sequence>
<comment type="similarity">
    <text evidence="1">Belongs to the class IV-like SAM-binding methyltransferase superfamily. RNA methyltransferase TrmH family.</text>
</comment>
<dbReference type="InterPro" id="IPR001537">
    <property type="entry name" value="SpoU_MeTrfase"/>
</dbReference>
<evidence type="ECO:0000256" key="1">
    <source>
        <dbReference type="ARBA" id="ARBA00007228"/>
    </source>
</evidence>
<dbReference type="Pfam" id="PF22435">
    <property type="entry name" value="MRM3-like_sub_bind"/>
    <property type="match status" value="1"/>
</dbReference>
<dbReference type="InterPro" id="IPR053888">
    <property type="entry name" value="MRM3-like_sub_bind"/>
</dbReference>
<dbReference type="InterPro" id="IPR051259">
    <property type="entry name" value="rRNA_Methyltransferase"/>
</dbReference>
<proteinExistence type="inferred from homology"/>
<dbReference type="SUPFAM" id="SSF75217">
    <property type="entry name" value="alpha/beta knot"/>
    <property type="match status" value="1"/>
</dbReference>
<dbReference type="OrthoDB" id="9794400at2"/>
<evidence type="ECO:0000256" key="2">
    <source>
        <dbReference type="ARBA" id="ARBA00022603"/>
    </source>
</evidence>
<evidence type="ECO:0000313" key="7">
    <source>
        <dbReference type="Proteomes" id="UP000295375"/>
    </source>
</evidence>
<keyword evidence="3 6" id="KW-0808">Transferase</keyword>
<dbReference type="PANTHER" id="PTHR43191">
    <property type="entry name" value="RRNA METHYLTRANSFERASE 3"/>
    <property type="match status" value="1"/>
</dbReference>
<dbReference type="InterPro" id="IPR029028">
    <property type="entry name" value="Alpha/beta_knot_MTases"/>
</dbReference>
<organism evidence="6 7">
    <name type="scientific">Permianibacter aggregans</name>
    <dbReference type="NCBI Taxonomy" id="1510150"/>
    <lineage>
        <taxon>Bacteria</taxon>
        <taxon>Pseudomonadati</taxon>
        <taxon>Pseudomonadota</taxon>
        <taxon>Gammaproteobacteria</taxon>
        <taxon>Pseudomonadales</taxon>
        <taxon>Pseudomonadaceae</taxon>
        <taxon>Permianibacter</taxon>
    </lineage>
</organism>
<comment type="caution">
    <text evidence="6">The sequence shown here is derived from an EMBL/GenBank/DDBJ whole genome shotgun (WGS) entry which is preliminary data.</text>
</comment>
<evidence type="ECO:0000256" key="3">
    <source>
        <dbReference type="ARBA" id="ARBA00022679"/>
    </source>
</evidence>
<name>A0A4R6UGX1_9GAMM</name>
<evidence type="ECO:0000313" key="6">
    <source>
        <dbReference type="EMBL" id="TDQ46090.1"/>
    </source>
</evidence>
<dbReference type="Gene3D" id="3.40.1280.10">
    <property type="match status" value="1"/>
</dbReference>
<dbReference type="GO" id="GO:0006396">
    <property type="term" value="P:RNA processing"/>
    <property type="evidence" value="ECO:0007669"/>
    <property type="project" value="InterPro"/>
</dbReference>
<dbReference type="InterPro" id="IPR029064">
    <property type="entry name" value="Ribosomal_eL30-like_sf"/>
</dbReference>
<dbReference type="GO" id="GO:0003723">
    <property type="term" value="F:RNA binding"/>
    <property type="evidence" value="ECO:0007669"/>
    <property type="project" value="InterPro"/>
</dbReference>
<dbReference type="CDD" id="cd18109">
    <property type="entry name" value="SpoU-like_RNA-MTase"/>
    <property type="match status" value="1"/>
</dbReference>
<dbReference type="EMBL" id="SNYM01000015">
    <property type="protein sequence ID" value="TDQ46090.1"/>
    <property type="molecule type" value="Genomic_DNA"/>
</dbReference>